<keyword evidence="4" id="KW-1185">Reference proteome</keyword>
<organism evidence="3 4">
    <name type="scientific">Vitis vinifera</name>
    <name type="common">Grape</name>
    <dbReference type="NCBI Taxonomy" id="29760"/>
    <lineage>
        <taxon>Eukaryota</taxon>
        <taxon>Viridiplantae</taxon>
        <taxon>Streptophyta</taxon>
        <taxon>Embryophyta</taxon>
        <taxon>Tracheophyta</taxon>
        <taxon>Spermatophyta</taxon>
        <taxon>Magnoliopsida</taxon>
        <taxon>eudicotyledons</taxon>
        <taxon>Gunneridae</taxon>
        <taxon>Pentapetalae</taxon>
        <taxon>rosids</taxon>
        <taxon>Vitales</taxon>
        <taxon>Vitaceae</taxon>
        <taxon>Viteae</taxon>
        <taxon>Vitis</taxon>
    </lineage>
</organism>
<gene>
    <name evidence="3" type="ORF">VitviT2T_029887</name>
</gene>
<sequence>MDKAKKSQMLKLFLIAAVLFITPLLSSSLRTTYLYFIIINLLIIALGAEAGLLSFSKPPQDKKYAVPVSAKPLSTPPDQAAPDKEASSNSTDTGLLLTTPERTEKKAKVAEKSASEKIVGAAKLSKVRKCPSTPSLFFIGGGEAEAEEAVGDIEEEDQEEVDGLSGQELFTKAETFIGNFYNQLKMQREESWKRLHEFYQKAF</sequence>
<name>A0ABY9DZD5_VITVI</name>
<feature type="region of interest" description="Disordered" evidence="1">
    <location>
        <begin position="68"/>
        <end position="101"/>
    </location>
</feature>
<keyword evidence="2" id="KW-1133">Transmembrane helix</keyword>
<dbReference type="PANTHER" id="PTHR36887:SF1">
    <property type="entry name" value="OS01G0532300 PROTEIN"/>
    <property type="match status" value="1"/>
</dbReference>
<evidence type="ECO:0000313" key="3">
    <source>
        <dbReference type="EMBL" id="WKA12512.1"/>
    </source>
</evidence>
<dbReference type="EMBL" id="CP126666">
    <property type="protein sequence ID" value="WKA12512.1"/>
    <property type="molecule type" value="Genomic_DNA"/>
</dbReference>
<feature type="transmembrane region" description="Helical" evidence="2">
    <location>
        <begin position="36"/>
        <end position="55"/>
    </location>
</feature>
<dbReference type="PANTHER" id="PTHR36887">
    <property type="entry name" value="OS01G0532300 PROTEIN"/>
    <property type="match status" value="1"/>
</dbReference>
<reference evidence="3 4" key="1">
    <citation type="journal article" date="2023" name="Hortic Res">
        <title>The complete reference genome for grapevine (Vitis vinifera L.) genetics and breeding.</title>
        <authorList>
            <person name="Shi X."/>
            <person name="Cao S."/>
            <person name="Wang X."/>
            <person name="Huang S."/>
            <person name="Wang Y."/>
            <person name="Liu Z."/>
            <person name="Liu W."/>
            <person name="Leng X."/>
            <person name="Peng Y."/>
            <person name="Wang N."/>
            <person name="Wang Y."/>
            <person name="Ma Z."/>
            <person name="Xu X."/>
            <person name="Zhang F."/>
            <person name="Xue H."/>
            <person name="Zhong H."/>
            <person name="Wang Y."/>
            <person name="Zhang K."/>
            <person name="Velt A."/>
            <person name="Avia K."/>
            <person name="Holtgrawe D."/>
            <person name="Grimplet J."/>
            <person name="Matus J.T."/>
            <person name="Ware D."/>
            <person name="Wu X."/>
            <person name="Wang H."/>
            <person name="Liu C."/>
            <person name="Fang Y."/>
            <person name="Rustenholz C."/>
            <person name="Cheng Z."/>
            <person name="Xiao H."/>
            <person name="Zhou Y."/>
        </authorList>
    </citation>
    <scope>NUCLEOTIDE SEQUENCE [LARGE SCALE GENOMIC DNA]</scope>
    <source>
        <strain evidence="4">cv. Pinot noir / PN40024</strain>
        <tissue evidence="3">Leaf</tissue>
    </source>
</reference>
<evidence type="ECO:0000313" key="4">
    <source>
        <dbReference type="Proteomes" id="UP001227230"/>
    </source>
</evidence>
<keyword evidence="2" id="KW-0812">Transmembrane</keyword>
<protein>
    <recommendedName>
        <fullName evidence="5">DUF4408 domain-containing protein</fullName>
    </recommendedName>
</protein>
<keyword evidence="2" id="KW-0472">Membrane</keyword>
<accession>A0ABY9DZD5</accession>
<dbReference type="Pfam" id="PF05553">
    <property type="entry name" value="DUF761"/>
    <property type="match status" value="1"/>
</dbReference>
<evidence type="ECO:0000256" key="2">
    <source>
        <dbReference type="SAM" id="Phobius"/>
    </source>
</evidence>
<proteinExistence type="predicted"/>
<evidence type="ECO:0000256" key="1">
    <source>
        <dbReference type="SAM" id="MobiDB-lite"/>
    </source>
</evidence>
<evidence type="ECO:0008006" key="5">
    <source>
        <dbReference type="Google" id="ProtNLM"/>
    </source>
</evidence>
<dbReference type="InterPro" id="IPR008480">
    <property type="entry name" value="DUF761_pln"/>
</dbReference>
<dbReference type="Proteomes" id="UP001227230">
    <property type="component" value="Chromosome 19"/>
</dbReference>